<dbReference type="Gene3D" id="1.10.510.10">
    <property type="entry name" value="Transferase(Phosphotransferase) domain 1"/>
    <property type="match status" value="1"/>
</dbReference>
<evidence type="ECO:0000256" key="11">
    <source>
        <dbReference type="PROSITE-ProRule" id="PRU10141"/>
    </source>
</evidence>
<feature type="binding site" evidence="11">
    <location>
        <position position="179"/>
    </location>
    <ligand>
        <name>ATP</name>
        <dbReference type="ChEBI" id="CHEBI:30616"/>
    </ligand>
</feature>
<dbReference type="SMART" id="SM00133">
    <property type="entry name" value="S_TK_X"/>
    <property type="match status" value="1"/>
</dbReference>
<feature type="non-terminal residue" evidence="16">
    <location>
        <position position="466"/>
    </location>
</feature>
<dbReference type="CDD" id="cd05123">
    <property type="entry name" value="STKc_AGC"/>
    <property type="match status" value="1"/>
</dbReference>
<evidence type="ECO:0000259" key="14">
    <source>
        <dbReference type="PROSITE" id="PS50011"/>
    </source>
</evidence>
<dbReference type="PANTHER" id="PTHR24351">
    <property type="entry name" value="RIBOSOMAL PROTEIN S6 KINASE"/>
    <property type="match status" value="1"/>
</dbReference>
<dbReference type="InterPro" id="IPR001849">
    <property type="entry name" value="PH_domain"/>
</dbReference>
<comment type="similarity">
    <text evidence="1">Belongs to the protein kinase superfamily. AGC Ser/Thr protein kinase family. RAC subfamily.</text>
</comment>
<keyword evidence="4" id="KW-0597">Phosphoprotein</keyword>
<keyword evidence="6 11" id="KW-0547">Nucleotide-binding</keyword>
<evidence type="ECO:0000256" key="8">
    <source>
        <dbReference type="ARBA" id="ARBA00022840"/>
    </source>
</evidence>
<keyword evidence="3" id="KW-0723">Serine/threonine-protein kinase</keyword>
<dbReference type="FunFam" id="3.30.200.20:FF:000524">
    <property type="entry name" value="Non-specific serine/threonine protein kinase"/>
    <property type="match status" value="1"/>
</dbReference>
<dbReference type="FunFam" id="1.10.510.10:FF:000008">
    <property type="entry name" value="Non-specific serine/threonine protein kinase"/>
    <property type="match status" value="1"/>
</dbReference>
<sequence length="466" mass="52723">MSSPTAATTPPARGAPAVDHSGYLLKSGGMLIKQNQTRYFELRGVLLYYFKTRPLKTTDVAQGCIDLTNTQCVANPKERFSWVLQGPSLPKSYVFTAASDSEMRTWMARMSHPNKNNTHRIKTADHNSDEDDGETTLYTMGSTKVSTNDFEVLCVIGKGSFGKVYKVQKRDTGELFAMKEMSKELIEREKLGDHIFAEKSILQKIRHPFIVTLHYAFQTQSRLYLVLELLSGGELFFHLGDAGQFNEYRAKFYCGEIGLALGHLHSLNIIYRDLKPENAVLDKDGHVCLTDFGLAKTNVNGAEASTFCGTPEYLAPEFLLGSTHGKAVDWWSLGILLYEMLCGIPPFYSENVDEMYELILKKELTFEEEAPSEAAQDLLRKLLERDPTKRLQDVEEFKLHAFFSDIDWVELYNRRVEPPFKPDSAALNFDSEFTSLPAHLSDQDEDGEKHSNIAGFTYDGNVRKKR</sequence>
<dbReference type="EC" id="2.7.11.1" evidence="2"/>
<protein>
    <recommendedName>
        <fullName evidence="2">non-specific serine/threonine protein kinase</fullName>
        <ecNumber evidence="2">2.7.11.1</ecNumber>
    </recommendedName>
</protein>
<dbReference type="InterPro" id="IPR045270">
    <property type="entry name" value="STKc_AGC"/>
</dbReference>
<feature type="region of interest" description="Disordered" evidence="12">
    <location>
        <begin position="113"/>
        <end position="134"/>
    </location>
</feature>
<feature type="region of interest" description="Disordered" evidence="12">
    <location>
        <begin position="438"/>
        <end position="466"/>
    </location>
</feature>
<evidence type="ECO:0000256" key="4">
    <source>
        <dbReference type="ARBA" id="ARBA00022553"/>
    </source>
</evidence>
<evidence type="ECO:0000256" key="10">
    <source>
        <dbReference type="ARBA" id="ARBA00048679"/>
    </source>
</evidence>
<comment type="catalytic activity">
    <reaction evidence="10">
        <text>L-seryl-[protein] + ATP = O-phospho-L-seryl-[protein] + ADP + H(+)</text>
        <dbReference type="Rhea" id="RHEA:17989"/>
        <dbReference type="Rhea" id="RHEA-COMP:9863"/>
        <dbReference type="Rhea" id="RHEA-COMP:11604"/>
        <dbReference type="ChEBI" id="CHEBI:15378"/>
        <dbReference type="ChEBI" id="CHEBI:29999"/>
        <dbReference type="ChEBI" id="CHEBI:30616"/>
        <dbReference type="ChEBI" id="CHEBI:83421"/>
        <dbReference type="ChEBI" id="CHEBI:456216"/>
        <dbReference type="EC" id="2.7.11.1"/>
    </reaction>
</comment>
<dbReference type="AlphaFoldDB" id="U3LNE6"/>
<dbReference type="SUPFAM" id="SSF50729">
    <property type="entry name" value="PH domain-like"/>
    <property type="match status" value="1"/>
</dbReference>
<evidence type="ECO:0000256" key="2">
    <source>
        <dbReference type="ARBA" id="ARBA00012513"/>
    </source>
</evidence>
<dbReference type="InterPro" id="IPR011009">
    <property type="entry name" value="Kinase-like_dom_sf"/>
</dbReference>
<evidence type="ECO:0000313" key="16">
    <source>
        <dbReference type="EMBL" id="AGG11580.1"/>
    </source>
</evidence>
<dbReference type="InterPro" id="IPR011993">
    <property type="entry name" value="PH-like_dom_sf"/>
</dbReference>
<dbReference type="InterPro" id="IPR000961">
    <property type="entry name" value="AGC-kinase_C"/>
</dbReference>
<dbReference type="EMBL" id="KC534811">
    <property type="protein sequence ID" value="AGG11580.1"/>
    <property type="molecule type" value="Genomic_DNA"/>
</dbReference>
<dbReference type="Gene3D" id="2.30.29.30">
    <property type="entry name" value="Pleckstrin-homology domain (PH domain)/Phosphotyrosine-binding domain (PTB)"/>
    <property type="match status" value="1"/>
</dbReference>
<dbReference type="PROSITE" id="PS00107">
    <property type="entry name" value="PROTEIN_KINASE_ATP"/>
    <property type="match status" value="1"/>
</dbReference>
<reference evidence="16" key="1">
    <citation type="journal article" date="2013" name="Curr. Biol.">
        <title>Paratrypanosoma is a novel early-branching trypanosomatid.</title>
        <authorList>
            <person name="Flegontov P."/>
            <person name="Votypka J."/>
            <person name="Skalicky T."/>
            <person name="Logacheva M.D."/>
            <person name="Penin A.A."/>
            <person name="Tanifuji G."/>
            <person name="Onodera N.T."/>
            <person name="Kondrashov A.S."/>
            <person name="Volf P."/>
            <person name="Archibald J.M."/>
            <person name="Lukes J."/>
        </authorList>
    </citation>
    <scope>NUCLEOTIDE SEQUENCE</scope>
    <source>
        <strain evidence="16">CUL13</strain>
    </source>
</reference>
<dbReference type="VEuPathDB" id="TriTrypDB:PCON_0026910"/>
<organism evidence="16">
    <name type="scientific">Paratrypanosoma confusum</name>
    <dbReference type="NCBI Taxonomy" id="1470209"/>
    <lineage>
        <taxon>Eukaryota</taxon>
        <taxon>Discoba</taxon>
        <taxon>Euglenozoa</taxon>
        <taxon>Kinetoplastea</taxon>
        <taxon>Metakinetoplastina</taxon>
        <taxon>Trypanosomatida</taxon>
        <taxon>Trypanosomatidae</taxon>
        <taxon>Paratrypanosoma</taxon>
    </lineage>
</organism>
<keyword evidence="5" id="KW-0808">Transferase</keyword>
<dbReference type="Pfam" id="PF00069">
    <property type="entry name" value="Pkinase"/>
    <property type="match status" value="1"/>
</dbReference>
<name>U3LNE6_9TRYP</name>
<dbReference type="InterPro" id="IPR000719">
    <property type="entry name" value="Prot_kinase_dom"/>
</dbReference>
<dbReference type="SMART" id="SM00220">
    <property type="entry name" value="S_TKc"/>
    <property type="match status" value="1"/>
</dbReference>
<dbReference type="InterPro" id="IPR017441">
    <property type="entry name" value="Protein_kinase_ATP_BS"/>
</dbReference>
<dbReference type="SMART" id="SM00233">
    <property type="entry name" value="PH"/>
    <property type="match status" value="1"/>
</dbReference>
<evidence type="ECO:0000256" key="12">
    <source>
        <dbReference type="SAM" id="MobiDB-lite"/>
    </source>
</evidence>
<dbReference type="SUPFAM" id="SSF56112">
    <property type="entry name" value="Protein kinase-like (PK-like)"/>
    <property type="match status" value="1"/>
</dbReference>
<evidence type="ECO:0000256" key="3">
    <source>
        <dbReference type="ARBA" id="ARBA00022527"/>
    </source>
</evidence>
<dbReference type="GO" id="GO:0005524">
    <property type="term" value="F:ATP binding"/>
    <property type="evidence" value="ECO:0007669"/>
    <property type="project" value="UniProtKB-UniRule"/>
</dbReference>
<dbReference type="PROSITE" id="PS50003">
    <property type="entry name" value="PH_DOMAIN"/>
    <property type="match status" value="1"/>
</dbReference>
<evidence type="ECO:0000256" key="7">
    <source>
        <dbReference type="ARBA" id="ARBA00022777"/>
    </source>
</evidence>
<accession>U3LNE6</accession>
<feature type="domain" description="PH" evidence="13">
    <location>
        <begin position="17"/>
        <end position="115"/>
    </location>
</feature>
<dbReference type="Gene3D" id="3.30.200.20">
    <property type="entry name" value="Phosphorylase Kinase, domain 1"/>
    <property type="match status" value="1"/>
</dbReference>
<evidence type="ECO:0000259" key="15">
    <source>
        <dbReference type="PROSITE" id="PS51285"/>
    </source>
</evidence>
<feature type="domain" description="Protein kinase" evidence="14">
    <location>
        <begin position="150"/>
        <end position="403"/>
    </location>
</feature>
<evidence type="ECO:0000256" key="5">
    <source>
        <dbReference type="ARBA" id="ARBA00022679"/>
    </source>
</evidence>
<feature type="domain" description="AGC-kinase C-terminal" evidence="15">
    <location>
        <begin position="404"/>
        <end position="466"/>
    </location>
</feature>
<evidence type="ECO:0000256" key="9">
    <source>
        <dbReference type="ARBA" id="ARBA00047899"/>
    </source>
</evidence>
<dbReference type="PROSITE" id="PS50011">
    <property type="entry name" value="PROTEIN_KINASE_DOM"/>
    <property type="match status" value="1"/>
</dbReference>
<evidence type="ECO:0000256" key="6">
    <source>
        <dbReference type="ARBA" id="ARBA00022741"/>
    </source>
</evidence>
<dbReference type="Pfam" id="PF00169">
    <property type="entry name" value="PH"/>
    <property type="match status" value="1"/>
</dbReference>
<dbReference type="PROSITE" id="PS51285">
    <property type="entry name" value="AGC_KINASE_CTER"/>
    <property type="match status" value="1"/>
</dbReference>
<proteinExistence type="inferred from homology"/>
<keyword evidence="7" id="KW-0418">Kinase</keyword>
<comment type="catalytic activity">
    <reaction evidence="9">
        <text>L-threonyl-[protein] + ATP = O-phospho-L-threonyl-[protein] + ADP + H(+)</text>
        <dbReference type="Rhea" id="RHEA:46608"/>
        <dbReference type="Rhea" id="RHEA-COMP:11060"/>
        <dbReference type="Rhea" id="RHEA-COMP:11605"/>
        <dbReference type="ChEBI" id="CHEBI:15378"/>
        <dbReference type="ChEBI" id="CHEBI:30013"/>
        <dbReference type="ChEBI" id="CHEBI:30616"/>
        <dbReference type="ChEBI" id="CHEBI:61977"/>
        <dbReference type="ChEBI" id="CHEBI:456216"/>
        <dbReference type="EC" id="2.7.11.1"/>
    </reaction>
</comment>
<dbReference type="GO" id="GO:0004674">
    <property type="term" value="F:protein serine/threonine kinase activity"/>
    <property type="evidence" value="ECO:0007669"/>
    <property type="project" value="UniProtKB-KW"/>
</dbReference>
<evidence type="ECO:0000259" key="13">
    <source>
        <dbReference type="PROSITE" id="PS50003"/>
    </source>
</evidence>
<evidence type="ECO:0000256" key="1">
    <source>
        <dbReference type="ARBA" id="ARBA00006935"/>
    </source>
</evidence>
<keyword evidence="8 11" id="KW-0067">ATP-binding</keyword>